<dbReference type="PANTHER" id="PTHR47843:SF5">
    <property type="entry name" value="BTB_POZ DOMAIN PROTEIN"/>
    <property type="match status" value="1"/>
</dbReference>
<evidence type="ECO:0000313" key="3">
    <source>
        <dbReference type="Proteomes" id="UP000325579"/>
    </source>
</evidence>
<dbReference type="InterPro" id="IPR011333">
    <property type="entry name" value="SKP1/BTB/POZ_sf"/>
</dbReference>
<dbReference type="PANTHER" id="PTHR47843">
    <property type="entry name" value="BTB DOMAIN-CONTAINING PROTEIN-RELATED"/>
    <property type="match status" value="1"/>
</dbReference>
<sequence length="116" mass="13096">MRLLLDYQYSDFTIICGNQSFPAHKAVVCPQSRFFTKVLNGFVVRVLISYASNVMANTAKEARSNTINLPDHPLAVRMMLEFLYKSDYGFHMEYNFPSSDFSEGIGPPEDAIGMLS</sequence>
<dbReference type="EMBL" id="ML736756">
    <property type="protein sequence ID" value="KAE8406045.1"/>
    <property type="molecule type" value="Genomic_DNA"/>
</dbReference>
<feature type="domain" description="BTB" evidence="1">
    <location>
        <begin position="10"/>
        <end position="92"/>
    </location>
</feature>
<dbReference type="OrthoDB" id="6359816at2759"/>
<reference evidence="2 3" key="1">
    <citation type="submission" date="2019-04" db="EMBL/GenBank/DDBJ databases">
        <authorList>
            <consortium name="DOE Joint Genome Institute"/>
            <person name="Mondo S."/>
            <person name="Kjaerbolling I."/>
            <person name="Vesth T."/>
            <person name="Frisvad J.C."/>
            <person name="Nybo J.L."/>
            <person name="Theobald S."/>
            <person name="Kildgaard S."/>
            <person name="Isbrandt T."/>
            <person name="Kuo A."/>
            <person name="Sato A."/>
            <person name="Lyhne E.K."/>
            <person name="Kogle M.E."/>
            <person name="Wiebenga A."/>
            <person name="Kun R.S."/>
            <person name="Lubbers R.J."/>
            <person name="Makela M.R."/>
            <person name="Barry K."/>
            <person name="Chovatia M."/>
            <person name="Clum A."/>
            <person name="Daum C."/>
            <person name="Haridas S."/>
            <person name="He G."/>
            <person name="LaButti K."/>
            <person name="Lipzen A."/>
            <person name="Riley R."/>
            <person name="Salamov A."/>
            <person name="Simmons B.A."/>
            <person name="Magnuson J.K."/>
            <person name="Henrissat B."/>
            <person name="Mortensen U.H."/>
            <person name="Larsen T.O."/>
            <person name="Devries R.P."/>
            <person name="Grigoriev I.V."/>
            <person name="Machida M."/>
            <person name="Baker S.E."/>
            <person name="Andersen M.R."/>
            <person name="Cantor M.N."/>
            <person name="Hua S.X."/>
        </authorList>
    </citation>
    <scope>NUCLEOTIDE SEQUENCE [LARGE SCALE GENOMIC DNA]</scope>
    <source>
        <strain evidence="2 3">CBS 119388</strain>
    </source>
</reference>
<evidence type="ECO:0000259" key="1">
    <source>
        <dbReference type="PROSITE" id="PS50097"/>
    </source>
</evidence>
<dbReference type="SUPFAM" id="SSF54695">
    <property type="entry name" value="POZ domain"/>
    <property type="match status" value="1"/>
</dbReference>
<dbReference type="PROSITE" id="PS50097">
    <property type="entry name" value="BTB"/>
    <property type="match status" value="1"/>
</dbReference>
<protein>
    <recommendedName>
        <fullName evidence="1">BTB domain-containing protein</fullName>
    </recommendedName>
</protein>
<dbReference type="AlphaFoldDB" id="A0A5N7DIG4"/>
<organism evidence="2 3">
    <name type="scientific">Aspergillus pseudonomiae</name>
    <dbReference type="NCBI Taxonomy" id="1506151"/>
    <lineage>
        <taxon>Eukaryota</taxon>
        <taxon>Fungi</taxon>
        <taxon>Dikarya</taxon>
        <taxon>Ascomycota</taxon>
        <taxon>Pezizomycotina</taxon>
        <taxon>Eurotiomycetes</taxon>
        <taxon>Eurotiomycetidae</taxon>
        <taxon>Eurotiales</taxon>
        <taxon>Aspergillaceae</taxon>
        <taxon>Aspergillus</taxon>
        <taxon>Aspergillus subgen. Circumdati</taxon>
    </lineage>
</organism>
<accession>A0A5N7DIG4</accession>
<dbReference type="Gene3D" id="3.30.710.10">
    <property type="entry name" value="Potassium Channel Kv1.1, Chain A"/>
    <property type="match status" value="1"/>
</dbReference>
<evidence type="ECO:0000313" key="2">
    <source>
        <dbReference type="EMBL" id="KAE8406045.1"/>
    </source>
</evidence>
<dbReference type="RefSeq" id="XP_031943364.1">
    <property type="nucleotide sequence ID" value="XM_032081477.1"/>
</dbReference>
<dbReference type="GeneID" id="43666168"/>
<dbReference type="Proteomes" id="UP000325579">
    <property type="component" value="Unassembled WGS sequence"/>
</dbReference>
<dbReference type="CDD" id="cd18186">
    <property type="entry name" value="BTB_POZ_ZBTB_KLHL-like"/>
    <property type="match status" value="1"/>
</dbReference>
<dbReference type="InterPro" id="IPR000210">
    <property type="entry name" value="BTB/POZ_dom"/>
</dbReference>
<gene>
    <name evidence="2" type="ORF">BDV37DRAFT_243882</name>
</gene>
<proteinExistence type="predicted"/>
<keyword evidence="3" id="KW-1185">Reference proteome</keyword>
<name>A0A5N7DIG4_9EURO</name>
<dbReference type="Pfam" id="PF00651">
    <property type="entry name" value="BTB"/>
    <property type="match status" value="1"/>
</dbReference>